<dbReference type="EMBL" id="SZPQ01000033">
    <property type="protein sequence ID" value="TKI04101.1"/>
    <property type="molecule type" value="Genomic_DNA"/>
</dbReference>
<keyword evidence="2 4" id="KW-0560">Oxidoreductase</keyword>
<dbReference type="PROSITE" id="PS00061">
    <property type="entry name" value="ADH_SHORT"/>
    <property type="match status" value="1"/>
</dbReference>
<dbReference type="PANTHER" id="PTHR24321">
    <property type="entry name" value="DEHYDROGENASES, SHORT CHAIN"/>
    <property type="match status" value="1"/>
</dbReference>
<dbReference type="GO" id="GO:0047936">
    <property type="term" value="F:glucose 1-dehydrogenase [NAD(P)+] activity"/>
    <property type="evidence" value="ECO:0007669"/>
    <property type="project" value="UniProtKB-EC"/>
</dbReference>
<dbReference type="EC" id="1.1.1.47" evidence="4"/>
<evidence type="ECO:0000256" key="2">
    <source>
        <dbReference type="ARBA" id="ARBA00023002"/>
    </source>
</evidence>
<proteinExistence type="inferred from homology"/>
<dbReference type="PANTHER" id="PTHR24321:SF11">
    <property type="entry name" value="BLR0893 PROTEIN"/>
    <property type="match status" value="1"/>
</dbReference>
<comment type="caution">
    <text evidence="4">The sequence shown here is derived from an EMBL/GenBank/DDBJ whole genome shotgun (WGS) entry which is preliminary data.</text>
</comment>
<dbReference type="InterPro" id="IPR002347">
    <property type="entry name" value="SDR_fam"/>
</dbReference>
<dbReference type="InterPro" id="IPR020904">
    <property type="entry name" value="Sc_DH/Rdtase_CS"/>
</dbReference>
<organism evidence="4 5">
    <name type="scientific">Martelella alba</name>
    <dbReference type="NCBI Taxonomy" id="2590451"/>
    <lineage>
        <taxon>Bacteria</taxon>
        <taxon>Pseudomonadati</taxon>
        <taxon>Pseudomonadota</taxon>
        <taxon>Alphaproteobacteria</taxon>
        <taxon>Hyphomicrobiales</taxon>
        <taxon>Aurantimonadaceae</taxon>
        <taxon>Martelella</taxon>
    </lineage>
</organism>
<dbReference type="CDD" id="cd05233">
    <property type="entry name" value="SDR_c"/>
    <property type="match status" value="1"/>
</dbReference>
<feature type="domain" description="Ketoreductase" evidence="3">
    <location>
        <begin position="11"/>
        <end position="175"/>
    </location>
</feature>
<dbReference type="PRINTS" id="PR00081">
    <property type="entry name" value="GDHRDH"/>
</dbReference>
<dbReference type="Proteomes" id="UP000305202">
    <property type="component" value="Unassembled WGS sequence"/>
</dbReference>
<dbReference type="SUPFAM" id="SSF51735">
    <property type="entry name" value="NAD(P)-binding Rossmann-fold domains"/>
    <property type="match status" value="1"/>
</dbReference>
<reference evidence="4 5" key="1">
    <citation type="submission" date="2019-04" db="EMBL/GenBank/DDBJ databases">
        <authorList>
            <person name="Li M."/>
            <person name="Gao C."/>
        </authorList>
    </citation>
    <scope>NUCLEOTIDE SEQUENCE [LARGE SCALE GENOMIC DNA]</scope>
    <source>
        <strain evidence="4 5">BGMRC 2031</strain>
    </source>
</reference>
<dbReference type="Pfam" id="PF13561">
    <property type="entry name" value="adh_short_C2"/>
    <property type="match status" value="1"/>
</dbReference>
<dbReference type="InterPro" id="IPR036291">
    <property type="entry name" value="NAD(P)-bd_dom_sf"/>
</dbReference>
<keyword evidence="5" id="KW-1185">Reference proteome</keyword>
<evidence type="ECO:0000259" key="3">
    <source>
        <dbReference type="SMART" id="SM00822"/>
    </source>
</evidence>
<dbReference type="PRINTS" id="PR00080">
    <property type="entry name" value="SDRFAMILY"/>
</dbReference>
<name>A0ABY2SG86_9HYPH</name>
<dbReference type="NCBIfam" id="NF005559">
    <property type="entry name" value="PRK07231.1"/>
    <property type="match status" value="1"/>
</dbReference>
<sequence length="253" mass="26739">MPEQLLDFTGRVVLVTGGKSGIGRAAALAFARQGARLIIAGRSQADDTLRTIRDAGGEARFVQTDISIAAQVRHLVDATLEAYGRLDVAFNNSGLLPVTAELTEQTEEDFDQILAVDLKGLFLCMKYQIPAMLKTGGGSIVNCGSVASLIADPGMSPYVAAKHGVAGLSKAAALEYAKRNIRINTVCPGFTETEMTRGWIADPRMCEQVKSFNAVNRIASPDEIAGLVLFLASPMASFITGAVIPVDGAQTAH</sequence>
<gene>
    <name evidence="4" type="ORF">FCN80_19255</name>
</gene>
<evidence type="ECO:0000256" key="1">
    <source>
        <dbReference type="ARBA" id="ARBA00006484"/>
    </source>
</evidence>
<protein>
    <submittedName>
        <fullName evidence="4">Glucose 1-dehydrogenase</fullName>
        <ecNumber evidence="4">1.1.1.47</ecNumber>
    </submittedName>
</protein>
<evidence type="ECO:0000313" key="4">
    <source>
        <dbReference type="EMBL" id="TKI04101.1"/>
    </source>
</evidence>
<dbReference type="Gene3D" id="3.40.50.720">
    <property type="entry name" value="NAD(P)-binding Rossmann-like Domain"/>
    <property type="match status" value="1"/>
</dbReference>
<dbReference type="RefSeq" id="WP_136991841.1">
    <property type="nucleotide sequence ID" value="NZ_SZPQ01000033.1"/>
</dbReference>
<evidence type="ECO:0000313" key="5">
    <source>
        <dbReference type="Proteomes" id="UP000305202"/>
    </source>
</evidence>
<accession>A0ABY2SG86</accession>
<comment type="similarity">
    <text evidence="1">Belongs to the short-chain dehydrogenases/reductases (SDR) family.</text>
</comment>
<dbReference type="SMART" id="SM00822">
    <property type="entry name" value="PKS_KR"/>
    <property type="match status" value="1"/>
</dbReference>
<dbReference type="InterPro" id="IPR057326">
    <property type="entry name" value="KR_dom"/>
</dbReference>